<evidence type="ECO:0000313" key="2">
    <source>
        <dbReference type="Proteomes" id="UP000054477"/>
    </source>
</evidence>
<organism evidence="1 2">
    <name type="scientific">Laccaria amethystina LaAM-08-1</name>
    <dbReference type="NCBI Taxonomy" id="1095629"/>
    <lineage>
        <taxon>Eukaryota</taxon>
        <taxon>Fungi</taxon>
        <taxon>Dikarya</taxon>
        <taxon>Basidiomycota</taxon>
        <taxon>Agaricomycotina</taxon>
        <taxon>Agaricomycetes</taxon>
        <taxon>Agaricomycetidae</taxon>
        <taxon>Agaricales</taxon>
        <taxon>Agaricineae</taxon>
        <taxon>Hydnangiaceae</taxon>
        <taxon>Laccaria</taxon>
    </lineage>
</organism>
<keyword evidence="2" id="KW-1185">Reference proteome</keyword>
<protein>
    <submittedName>
        <fullName evidence="1">Uncharacterized protein</fullName>
    </submittedName>
</protein>
<gene>
    <name evidence="1" type="ORF">K443DRAFT_241912</name>
</gene>
<evidence type="ECO:0000313" key="1">
    <source>
        <dbReference type="EMBL" id="KIJ97520.1"/>
    </source>
</evidence>
<dbReference type="EMBL" id="KN838691">
    <property type="protein sequence ID" value="KIJ97520.1"/>
    <property type="molecule type" value="Genomic_DNA"/>
</dbReference>
<sequence>MLSPKLSVLPAARCLFELLTFFNCSVHREMVLTSSSLIPKLQGKIHCCSAARSSFLPFVHSRCFRSRHHRVPFLSMSLRPQASRATGFPPSRTLADVFTSKNSHVRREEILRFSFHCSVIKVLFWQATHLLLPSQEHRSPLLAFVEYIGTSMV</sequence>
<accession>A0A0C9WXQ8</accession>
<name>A0A0C9WXQ8_9AGAR</name>
<dbReference type="HOGENOM" id="CLU_1713552_0_0_1"/>
<proteinExistence type="predicted"/>
<reference evidence="1 2" key="1">
    <citation type="submission" date="2014-04" db="EMBL/GenBank/DDBJ databases">
        <authorList>
            <consortium name="DOE Joint Genome Institute"/>
            <person name="Kuo A."/>
            <person name="Kohler A."/>
            <person name="Nagy L.G."/>
            <person name="Floudas D."/>
            <person name="Copeland A."/>
            <person name="Barry K.W."/>
            <person name="Cichocki N."/>
            <person name="Veneault-Fourrey C."/>
            <person name="LaButti K."/>
            <person name="Lindquist E.A."/>
            <person name="Lipzen A."/>
            <person name="Lundell T."/>
            <person name="Morin E."/>
            <person name="Murat C."/>
            <person name="Sun H."/>
            <person name="Tunlid A."/>
            <person name="Henrissat B."/>
            <person name="Grigoriev I.V."/>
            <person name="Hibbett D.S."/>
            <person name="Martin F."/>
            <person name="Nordberg H.P."/>
            <person name="Cantor M.N."/>
            <person name="Hua S.X."/>
        </authorList>
    </citation>
    <scope>NUCLEOTIDE SEQUENCE [LARGE SCALE GENOMIC DNA]</scope>
    <source>
        <strain evidence="1 2">LaAM-08-1</strain>
    </source>
</reference>
<dbReference type="Proteomes" id="UP000054477">
    <property type="component" value="Unassembled WGS sequence"/>
</dbReference>
<dbReference type="AlphaFoldDB" id="A0A0C9WXQ8"/>
<reference evidence="2" key="2">
    <citation type="submission" date="2015-01" db="EMBL/GenBank/DDBJ databases">
        <title>Evolutionary Origins and Diversification of the Mycorrhizal Mutualists.</title>
        <authorList>
            <consortium name="DOE Joint Genome Institute"/>
            <consortium name="Mycorrhizal Genomics Consortium"/>
            <person name="Kohler A."/>
            <person name="Kuo A."/>
            <person name="Nagy L.G."/>
            <person name="Floudas D."/>
            <person name="Copeland A."/>
            <person name="Barry K.W."/>
            <person name="Cichocki N."/>
            <person name="Veneault-Fourrey C."/>
            <person name="LaButti K."/>
            <person name="Lindquist E.A."/>
            <person name="Lipzen A."/>
            <person name="Lundell T."/>
            <person name="Morin E."/>
            <person name="Murat C."/>
            <person name="Riley R."/>
            <person name="Ohm R."/>
            <person name="Sun H."/>
            <person name="Tunlid A."/>
            <person name="Henrissat B."/>
            <person name="Grigoriev I.V."/>
            <person name="Hibbett D.S."/>
            <person name="Martin F."/>
        </authorList>
    </citation>
    <scope>NUCLEOTIDE SEQUENCE [LARGE SCALE GENOMIC DNA]</scope>
    <source>
        <strain evidence="2">LaAM-08-1</strain>
    </source>
</reference>